<gene>
    <name evidence="8" type="ORF">SDC9_145848</name>
</gene>
<reference evidence="8" key="1">
    <citation type="submission" date="2019-08" db="EMBL/GenBank/DDBJ databases">
        <authorList>
            <person name="Kucharzyk K."/>
            <person name="Murdoch R.W."/>
            <person name="Higgins S."/>
            <person name="Loffler F."/>
        </authorList>
    </citation>
    <scope>NUCLEOTIDE SEQUENCE</scope>
</reference>
<dbReference type="GO" id="GO:0051607">
    <property type="term" value="P:defense response to virus"/>
    <property type="evidence" value="ECO:0007669"/>
    <property type="project" value="UniProtKB-KW"/>
</dbReference>
<evidence type="ECO:0000313" key="8">
    <source>
        <dbReference type="EMBL" id="MPM98660.1"/>
    </source>
</evidence>
<keyword evidence="2" id="KW-0548">Nucleotidyltransferase</keyword>
<protein>
    <recommendedName>
        <fullName evidence="7">Reverse transcriptase domain-containing protein</fullName>
    </recommendedName>
</protein>
<dbReference type="GO" id="GO:0046872">
    <property type="term" value="F:metal ion binding"/>
    <property type="evidence" value="ECO:0007669"/>
    <property type="project" value="UniProtKB-KW"/>
</dbReference>
<organism evidence="8">
    <name type="scientific">bioreactor metagenome</name>
    <dbReference type="NCBI Taxonomy" id="1076179"/>
    <lineage>
        <taxon>unclassified sequences</taxon>
        <taxon>metagenomes</taxon>
        <taxon>ecological metagenomes</taxon>
    </lineage>
</organism>
<dbReference type="CDD" id="cd03487">
    <property type="entry name" value="RT_Bac_retron_II"/>
    <property type="match status" value="1"/>
</dbReference>
<evidence type="ECO:0000256" key="4">
    <source>
        <dbReference type="ARBA" id="ARBA00022842"/>
    </source>
</evidence>
<evidence type="ECO:0000256" key="1">
    <source>
        <dbReference type="ARBA" id="ARBA00022679"/>
    </source>
</evidence>
<dbReference type="SUPFAM" id="SSF56672">
    <property type="entry name" value="DNA/RNA polymerases"/>
    <property type="match status" value="1"/>
</dbReference>
<dbReference type="InterPro" id="IPR000123">
    <property type="entry name" value="Reverse_transcriptase_msDNA"/>
</dbReference>
<keyword evidence="5" id="KW-0051">Antiviral defense</keyword>
<dbReference type="AlphaFoldDB" id="A0A645EA39"/>
<dbReference type="Pfam" id="PF00078">
    <property type="entry name" value="RVT_1"/>
    <property type="match status" value="1"/>
</dbReference>
<dbReference type="GO" id="GO:0003723">
    <property type="term" value="F:RNA binding"/>
    <property type="evidence" value="ECO:0007669"/>
    <property type="project" value="InterPro"/>
</dbReference>
<keyword evidence="1" id="KW-0808">Transferase</keyword>
<name>A0A645EA39_9ZZZZ</name>
<evidence type="ECO:0000256" key="2">
    <source>
        <dbReference type="ARBA" id="ARBA00022695"/>
    </source>
</evidence>
<keyword evidence="3" id="KW-0479">Metal-binding</keyword>
<accession>A0A645EA39</accession>
<dbReference type="GO" id="GO:0003964">
    <property type="term" value="F:RNA-directed DNA polymerase activity"/>
    <property type="evidence" value="ECO:0007669"/>
    <property type="project" value="InterPro"/>
</dbReference>
<dbReference type="InterPro" id="IPR043502">
    <property type="entry name" value="DNA/RNA_pol_sf"/>
</dbReference>
<dbReference type="PROSITE" id="PS50878">
    <property type="entry name" value="RT_POL"/>
    <property type="match status" value="1"/>
</dbReference>
<feature type="domain" description="Reverse transcriptase" evidence="7">
    <location>
        <begin position="1"/>
        <end position="112"/>
    </location>
</feature>
<comment type="caution">
    <text evidence="8">The sequence shown here is derived from an EMBL/GenBank/DDBJ whole genome shotgun (WGS) entry which is preliminary data.</text>
</comment>
<comment type="similarity">
    <text evidence="6">Belongs to the bacterial reverse transcriptase family.</text>
</comment>
<evidence type="ECO:0000256" key="6">
    <source>
        <dbReference type="ARBA" id="ARBA00034120"/>
    </source>
</evidence>
<evidence type="ECO:0000256" key="5">
    <source>
        <dbReference type="ARBA" id="ARBA00023118"/>
    </source>
</evidence>
<evidence type="ECO:0000256" key="3">
    <source>
        <dbReference type="ARBA" id="ARBA00022723"/>
    </source>
</evidence>
<proteinExistence type="inferred from homology"/>
<dbReference type="EMBL" id="VSSQ01044800">
    <property type="protein sequence ID" value="MPM98660.1"/>
    <property type="molecule type" value="Genomic_DNA"/>
</dbReference>
<evidence type="ECO:0000259" key="7">
    <source>
        <dbReference type="PROSITE" id="PS50878"/>
    </source>
</evidence>
<keyword evidence="4" id="KW-0460">Magnesium</keyword>
<dbReference type="InterPro" id="IPR000477">
    <property type="entry name" value="RT_dom"/>
</dbReference>
<sequence>MFLGVGYNLQVSVFLARLCCLRESLPQGAPTSAYLSNLIMRSFDANISKYCTENKIRYTRYADDLTFSGDMNISKLLHVVDRELKYFGFRRNKKKLKVMRSGTRQIVTGIVVNEVQQLSREYRLKIRQEVHYLQKFGLDDHLSHSNEVRSNYLSHLIGKIQYALFINPKDKKMLAYLDVVKRLQTANTAPEKRHE</sequence>
<dbReference type="PRINTS" id="PR00866">
    <property type="entry name" value="RNADNAPOLMS"/>
</dbReference>